<reference evidence="2 3" key="1">
    <citation type="submission" date="2019-10" db="EMBL/GenBank/DDBJ databases">
        <title>Genome sequence of Luteimicrobium xylanilyticum HY-24.</title>
        <authorList>
            <person name="Kim D.Y."/>
            <person name="Park H.-Y."/>
        </authorList>
    </citation>
    <scope>NUCLEOTIDE SEQUENCE [LARGE SCALE GENOMIC DNA]</scope>
    <source>
        <strain evidence="2 3">HY-24</strain>
    </source>
</reference>
<dbReference type="Proteomes" id="UP000326702">
    <property type="component" value="Chromosome"/>
</dbReference>
<sequence>MQPKFHKRLVMTIVMTSLASIALSSCSAHDSNADGQNSVETRLDKKLGIIHFPVEQFSVSADEDDTLTSAYTIKVAECANEQGVRFYPSAPTHDIANITSNYFGVWVKEYAEKYGFVGAQSDADLVANGIKGAPHVTHRGTLASRNNGKLTDEEWNVVDACHAHAKAFDSRTIAPNGPWAKAANAATNSALASEAAEKVESSYDACLKAADLEPDPGNPGFVRGSDVNVISPQQIALALKVVSCKTQVHYVESLSELVADAQAPTVAKYHKELVAQRRRIDAALVKAKNVIADYQRDHPDFK</sequence>
<dbReference type="AlphaFoldDB" id="A0A5P9Q9A4"/>
<keyword evidence="1" id="KW-0732">Signal</keyword>
<keyword evidence="3" id="KW-1185">Reference proteome</keyword>
<dbReference type="PROSITE" id="PS51257">
    <property type="entry name" value="PROKAR_LIPOPROTEIN"/>
    <property type="match status" value="1"/>
</dbReference>
<evidence type="ECO:0000313" key="3">
    <source>
        <dbReference type="Proteomes" id="UP000326702"/>
    </source>
</evidence>
<accession>A0A5P9Q9A4</accession>
<feature type="chain" id="PRO_5039057698" description="Lipoprotein" evidence="1">
    <location>
        <begin position="23"/>
        <end position="302"/>
    </location>
</feature>
<feature type="signal peptide" evidence="1">
    <location>
        <begin position="1"/>
        <end position="22"/>
    </location>
</feature>
<dbReference type="KEGG" id="lxl:KDY119_01445"/>
<evidence type="ECO:0000313" key="2">
    <source>
        <dbReference type="EMBL" id="QFU97939.1"/>
    </source>
</evidence>
<proteinExistence type="predicted"/>
<evidence type="ECO:0000256" key="1">
    <source>
        <dbReference type="SAM" id="SignalP"/>
    </source>
</evidence>
<organism evidence="2 3">
    <name type="scientific">Luteimicrobium xylanilyticum</name>
    <dbReference type="NCBI Taxonomy" id="1133546"/>
    <lineage>
        <taxon>Bacteria</taxon>
        <taxon>Bacillati</taxon>
        <taxon>Actinomycetota</taxon>
        <taxon>Actinomycetes</taxon>
        <taxon>Micrococcales</taxon>
        <taxon>Luteimicrobium</taxon>
    </lineage>
</organism>
<dbReference type="EMBL" id="CP045529">
    <property type="protein sequence ID" value="QFU97939.1"/>
    <property type="molecule type" value="Genomic_DNA"/>
</dbReference>
<name>A0A5P9Q9A4_9MICO</name>
<gene>
    <name evidence="2" type="ORF">KDY119_01445</name>
</gene>
<protein>
    <recommendedName>
        <fullName evidence="4">Lipoprotein</fullName>
    </recommendedName>
</protein>
<evidence type="ECO:0008006" key="4">
    <source>
        <dbReference type="Google" id="ProtNLM"/>
    </source>
</evidence>